<dbReference type="SMART" id="SM01337">
    <property type="entry name" value="APC10"/>
    <property type="match status" value="1"/>
</dbReference>
<dbReference type="Gene3D" id="2.60.120.260">
    <property type="entry name" value="Galactose-binding domain-like"/>
    <property type="match status" value="1"/>
</dbReference>
<dbReference type="GO" id="GO:0051301">
    <property type="term" value="P:cell division"/>
    <property type="evidence" value="ECO:0007669"/>
    <property type="project" value="UniProtKB-KW"/>
</dbReference>
<dbReference type="PANTHER" id="PTHR12936">
    <property type="entry name" value="ANAPHASE-PROMOTING COMPLEX 10"/>
    <property type="match status" value="1"/>
</dbReference>
<keyword evidence="9" id="KW-1185">Reference proteome</keyword>
<dbReference type="InterPro" id="IPR004939">
    <property type="entry name" value="APC_su10/DOC_dom"/>
</dbReference>
<dbReference type="GO" id="GO:0070979">
    <property type="term" value="P:protein K11-linked ubiquitination"/>
    <property type="evidence" value="ECO:0007669"/>
    <property type="project" value="TreeGrafter"/>
</dbReference>
<dbReference type="GO" id="GO:0031145">
    <property type="term" value="P:anaphase-promoting complex-dependent catabolic process"/>
    <property type="evidence" value="ECO:0007669"/>
    <property type="project" value="InterPro"/>
</dbReference>
<name>A0A3N4JY90_9PEZI</name>
<dbReference type="CDD" id="cd08366">
    <property type="entry name" value="APC10"/>
    <property type="match status" value="1"/>
</dbReference>
<keyword evidence="5" id="KW-0131">Cell cycle</keyword>
<dbReference type="Pfam" id="PF03256">
    <property type="entry name" value="ANAPC10"/>
    <property type="match status" value="1"/>
</dbReference>
<evidence type="ECO:0000256" key="4">
    <source>
        <dbReference type="ARBA" id="ARBA00022786"/>
    </source>
</evidence>
<dbReference type="GO" id="GO:0005680">
    <property type="term" value="C:anaphase-promoting complex"/>
    <property type="evidence" value="ECO:0007669"/>
    <property type="project" value="InterPro"/>
</dbReference>
<keyword evidence="3" id="KW-0498">Mitosis</keyword>
<feature type="domain" description="DOC" evidence="7">
    <location>
        <begin position="53"/>
        <end position="238"/>
    </location>
</feature>
<sequence>MPPRSRARQQPVREPSPVASENESLEETISQEDEEDGEEEEEEEEDDEDDDEDLDDEEELTVGSAIPETSTEGLKEIGNLASWTVSTAKPGNGIEQLRDEDTNLFWQSDGPQPHTINIHFAKRVFVKKISMYLDFENDESYTPTRMSVFSGTGYHDLQEVTTMNFEQPSGWIDVNLEGVHEDGQLRTFLIQVCIHANHQNGKDTHVRGLQIFSAEPPSFDSDEVPFTSRQMLTELELR</sequence>
<organism evidence="8 9">
    <name type="scientific">Choiromyces venosus 120613-1</name>
    <dbReference type="NCBI Taxonomy" id="1336337"/>
    <lineage>
        <taxon>Eukaryota</taxon>
        <taxon>Fungi</taxon>
        <taxon>Dikarya</taxon>
        <taxon>Ascomycota</taxon>
        <taxon>Pezizomycotina</taxon>
        <taxon>Pezizomycetes</taxon>
        <taxon>Pezizales</taxon>
        <taxon>Tuberaceae</taxon>
        <taxon>Choiromyces</taxon>
    </lineage>
</organism>
<dbReference type="Proteomes" id="UP000276215">
    <property type="component" value="Unassembled WGS sequence"/>
</dbReference>
<dbReference type="PROSITE" id="PS51284">
    <property type="entry name" value="DOC"/>
    <property type="match status" value="1"/>
</dbReference>
<dbReference type="OrthoDB" id="24948at2759"/>
<dbReference type="SUPFAM" id="SSF49785">
    <property type="entry name" value="Galactose-binding domain-like"/>
    <property type="match status" value="1"/>
</dbReference>
<evidence type="ECO:0000256" key="1">
    <source>
        <dbReference type="ARBA" id="ARBA00006762"/>
    </source>
</evidence>
<accession>A0A3N4JY90</accession>
<evidence type="ECO:0000256" key="5">
    <source>
        <dbReference type="ARBA" id="ARBA00023306"/>
    </source>
</evidence>
<evidence type="ECO:0000256" key="2">
    <source>
        <dbReference type="ARBA" id="ARBA00022618"/>
    </source>
</evidence>
<protein>
    <submittedName>
        <fullName evidence="8">APC10-domain-containing protein</fullName>
    </submittedName>
</protein>
<comment type="similarity">
    <text evidence="1">Belongs to the APC10 family.</text>
</comment>
<evidence type="ECO:0000256" key="3">
    <source>
        <dbReference type="ARBA" id="ARBA00022776"/>
    </source>
</evidence>
<proteinExistence type="inferred from homology"/>
<gene>
    <name evidence="8" type="ORF">L873DRAFT_1800822</name>
</gene>
<reference evidence="8 9" key="1">
    <citation type="journal article" date="2018" name="Nat. Ecol. Evol.">
        <title>Pezizomycetes genomes reveal the molecular basis of ectomycorrhizal truffle lifestyle.</title>
        <authorList>
            <person name="Murat C."/>
            <person name="Payen T."/>
            <person name="Noel B."/>
            <person name="Kuo A."/>
            <person name="Morin E."/>
            <person name="Chen J."/>
            <person name="Kohler A."/>
            <person name="Krizsan K."/>
            <person name="Balestrini R."/>
            <person name="Da Silva C."/>
            <person name="Montanini B."/>
            <person name="Hainaut M."/>
            <person name="Levati E."/>
            <person name="Barry K.W."/>
            <person name="Belfiori B."/>
            <person name="Cichocki N."/>
            <person name="Clum A."/>
            <person name="Dockter R.B."/>
            <person name="Fauchery L."/>
            <person name="Guy J."/>
            <person name="Iotti M."/>
            <person name="Le Tacon F."/>
            <person name="Lindquist E.A."/>
            <person name="Lipzen A."/>
            <person name="Malagnac F."/>
            <person name="Mello A."/>
            <person name="Molinier V."/>
            <person name="Miyauchi S."/>
            <person name="Poulain J."/>
            <person name="Riccioni C."/>
            <person name="Rubini A."/>
            <person name="Sitrit Y."/>
            <person name="Splivallo R."/>
            <person name="Traeger S."/>
            <person name="Wang M."/>
            <person name="Zifcakova L."/>
            <person name="Wipf D."/>
            <person name="Zambonelli A."/>
            <person name="Paolocci F."/>
            <person name="Nowrousian M."/>
            <person name="Ottonello S."/>
            <person name="Baldrian P."/>
            <person name="Spatafora J.W."/>
            <person name="Henrissat B."/>
            <person name="Nagy L.G."/>
            <person name="Aury J.M."/>
            <person name="Wincker P."/>
            <person name="Grigoriev I.V."/>
            <person name="Bonfante P."/>
            <person name="Martin F.M."/>
        </authorList>
    </citation>
    <scope>NUCLEOTIDE SEQUENCE [LARGE SCALE GENOMIC DNA]</scope>
    <source>
        <strain evidence="8 9">120613-1</strain>
    </source>
</reference>
<dbReference type="EMBL" id="ML120363">
    <property type="protein sequence ID" value="RPB03270.1"/>
    <property type="molecule type" value="Genomic_DNA"/>
</dbReference>
<evidence type="ECO:0000259" key="7">
    <source>
        <dbReference type="PROSITE" id="PS51284"/>
    </source>
</evidence>
<dbReference type="InterPro" id="IPR008979">
    <property type="entry name" value="Galactose-bd-like_sf"/>
</dbReference>
<keyword evidence="4" id="KW-0833">Ubl conjugation pathway</keyword>
<keyword evidence="2" id="KW-0132">Cell division</keyword>
<dbReference type="PANTHER" id="PTHR12936:SF0">
    <property type="entry name" value="ANAPHASE-PROMOTING COMPLEX SUBUNIT 10"/>
    <property type="match status" value="1"/>
</dbReference>
<feature type="region of interest" description="Disordered" evidence="6">
    <location>
        <begin position="1"/>
        <end position="72"/>
    </location>
</feature>
<evidence type="ECO:0000256" key="6">
    <source>
        <dbReference type="SAM" id="MobiDB-lite"/>
    </source>
</evidence>
<feature type="compositionally biased region" description="Acidic residues" evidence="6">
    <location>
        <begin position="23"/>
        <end position="60"/>
    </location>
</feature>
<dbReference type="STRING" id="1336337.A0A3N4JY90"/>
<evidence type="ECO:0000313" key="9">
    <source>
        <dbReference type="Proteomes" id="UP000276215"/>
    </source>
</evidence>
<dbReference type="InterPro" id="IPR016901">
    <property type="entry name" value="APC10/Doc1"/>
</dbReference>
<evidence type="ECO:0000313" key="8">
    <source>
        <dbReference type="EMBL" id="RPB03270.1"/>
    </source>
</evidence>
<dbReference type="AlphaFoldDB" id="A0A3N4JY90"/>